<organism evidence="2 3">
    <name type="scientific">Pendulispora albinea</name>
    <dbReference type="NCBI Taxonomy" id="2741071"/>
    <lineage>
        <taxon>Bacteria</taxon>
        <taxon>Pseudomonadati</taxon>
        <taxon>Myxococcota</taxon>
        <taxon>Myxococcia</taxon>
        <taxon>Myxococcales</taxon>
        <taxon>Sorangiineae</taxon>
        <taxon>Pendulisporaceae</taxon>
        <taxon>Pendulispora</taxon>
    </lineage>
</organism>
<feature type="signal peptide" evidence="1">
    <location>
        <begin position="1"/>
        <end position="18"/>
    </location>
</feature>
<evidence type="ECO:0000313" key="2">
    <source>
        <dbReference type="EMBL" id="WXB17257.1"/>
    </source>
</evidence>
<feature type="chain" id="PRO_5045309464" evidence="1">
    <location>
        <begin position="19"/>
        <end position="728"/>
    </location>
</feature>
<gene>
    <name evidence="2" type="ORF">LZC94_08235</name>
</gene>
<reference evidence="2 3" key="1">
    <citation type="submission" date="2021-12" db="EMBL/GenBank/DDBJ databases">
        <title>Discovery of the Pendulisporaceae a myxobacterial family with distinct sporulation behavior and unique specialized metabolism.</title>
        <authorList>
            <person name="Garcia R."/>
            <person name="Popoff A."/>
            <person name="Bader C.D."/>
            <person name="Loehr J."/>
            <person name="Walesch S."/>
            <person name="Walt C."/>
            <person name="Boldt J."/>
            <person name="Bunk B."/>
            <person name="Haeckl F.J.F.P.J."/>
            <person name="Gunesch A.P."/>
            <person name="Birkelbach J."/>
            <person name="Nuebel U."/>
            <person name="Pietschmann T."/>
            <person name="Bach T."/>
            <person name="Mueller R."/>
        </authorList>
    </citation>
    <scope>NUCLEOTIDE SEQUENCE [LARGE SCALE GENOMIC DNA]</scope>
    <source>
        <strain evidence="2 3">MSr11954</strain>
    </source>
</reference>
<keyword evidence="1" id="KW-0732">Signal</keyword>
<evidence type="ECO:0000256" key="1">
    <source>
        <dbReference type="SAM" id="SignalP"/>
    </source>
</evidence>
<protein>
    <submittedName>
        <fullName evidence="2">Uncharacterized protein</fullName>
    </submittedName>
</protein>
<name>A0ABZ2M2A2_9BACT</name>
<dbReference type="EMBL" id="CP089984">
    <property type="protein sequence ID" value="WXB17257.1"/>
    <property type="molecule type" value="Genomic_DNA"/>
</dbReference>
<evidence type="ECO:0000313" key="3">
    <source>
        <dbReference type="Proteomes" id="UP001370348"/>
    </source>
</evidence>
<keyword evidence="3" id="KW-1185">Reference proteome</keyword>
<sequence length="728" mass="76397">MRSSLVLASPLLSPLLLAAACSGLSADPIVGGPSDAGTDGRAPGSIAIEFAPACAQGKWCWASPYPTGQDIVGLYAADRSQSLWAVDETGTIVRATTRSGVISSWETVYEPSADIVATSIVGTDDSNIWVGYGSYLGKDLDTIERSHGKLGPGGVIHWDGSTWRVHPDPDEPTTALWMAPDRKLWKGTSRTVEALDGSSARRLFTRSSSLPSPVVTVTGNRAGAVYAADRYGYASVWDGKTDGGAATFVPLVRVDDAVHTAALWVDGADTVHLGLETGTLAVNTNIASYGRSGNGNGGGWDLDGEVRSACKPANTSRPGRGKRVVHDDRGALFFAEGGTCSLGFGNRRYGANEQDVAPFGVLAAAKAQDTLSTSSGSPLWDLWVGGPGGSIGFRHVYLPEGLGPTSWRSPNSGARAPHSDLSGVSVGRDGVVWSFSYRGGTQNEVVRLDGSGAFATPISLVPSTLFAFDRRNVWIGGDRGGSKVAPVLSHFDGASWSEIALPSSVTEGTVGSIWGAAPDDIWATVSTTRALQTAAAVIVHFDGKTWTVAETFDGVHRAMGGSASNNVWFASSRDKVGGVNRITRWNGASMLDRSEGFPPDRSIEALVPVSAEEAWALAPGGSWGSIPYHFVDGRWRAVTVPNVESTGIGIRAMAVRNGGDVWFGGFRGMRPSAGETLQERSAFMRWDGHALTTKVDPAIGRMITAMATGPDGRIWAVGRGGTMVFAVP</sequence>
<dbReference type="Proteomes" id="UP001370348">
    <property type="component" value="Chromosome"/>
</dbReference>
<dbReference type="RefSeq" id="WP_394826887.1">
    <property type="nucleotide sequence ID" value="NZ_CP089984.1"/>
</dbReference>
<dbReference type="PROSITE" id="PS51257">
    <property type="entry name" value="PROKAR_LIPOPROTEIN"/>
    <property type="match status" value="1"/>
</dbReference>
<accession>A0ABZ2M2A2</accession>
<dbReference type="SUPFAM" id="SSF63829">
    <property type="entry name" value="Calcium-dependent phosphotriesterase"/>
    <property type="match status" value="1"/>
</dbReference>
<proteinExistence type="predicted"/>